<proteinExistence type="predicted"/>
<evidence type="ECO:0000259" key="1">
    <source>
        <dbReference type="Pfam" id="PF01764"/>
    </source>
</evidence>
<dbReference type="OrthoDB" id="6450827at2"/>
<dbReference type="AlphaFoldDB" id="A0A2Z6T798"/>
<name>A0A2Z6T798_9LACO</name>
<dbReference type="Proteomes" id="UP000257317">
    <property type="component" value="Unassembled WGS sequence"/>
</dbReference>
<reference evidence="3" key="1">
    <citation type="submission" date="2018-03" db="EMBL/GenBank/DDBJ databases">
        <title>New taxa in the Lactobacillus gasseri group.</title>
        <authorList>
            <person name="Tanizawa Y."/>
            <person name="Tohno M."/>
            <person name="Endo A."/>
            <person name="Arita M."/>
        </authorList>
    </citation>
    <scope>NUCLEOTIDE SEQUENCE [LARGE SCALE GENOMIC DNA]</scope>
    <source>
        <strain evidence="3">DSM 24759</strain>
    </source>
</reference>
<dbReference type="RefSeq" id="WP_117117828.1">
    <property type="nucleotide sequence ID" value="NZ_BFBY01000002.1"/>
</dbReference>
<protein>
    <recommendedName>
        <fullName evidence="1">Fungal lipase-type domain-containing protein</fullName>
    </recommendedName>
</protein>
<dbReference type="Gene3D" id="3.40.50.1820">
    <property type="entry name" value="alpha/beta hydrolase"/>
    <property type="match status" value="1"/>
</dbReference>
<dbReference type="InterPro" id="IPR029058">
    <property type="entry name" value="AB_hydrolase_fold"/>
</dbReference>
<evidence type="ECO:0000313" key="2">
    <source>
        <dbReference type="EMBL" id="GBG04481.1"/>
    </source>
</evidence>
<gene>
    <name evidence="2" type="ORF">LrDSM24759_03950</name>
</gene>
<keyword evidence="3" id="KW-1185">Reference proteome</keyword>
<accession>A0A2Z6T798</accession>
<feature type="domain" description="Fungal lipase-type" evidence="1">
    <location>
        <begin position="88"/>
        <end position="161"/>
    </location>
</feature>
<dbReference type="SUPFAM" id="SSF53474">
    <property type="entry name" value="alpha/beta-Hydrolases"/>
    <property type="match status" value="1"/>
</dbReference>
<dbReference type="Pfam" id="PF01764">
    <property type="entry name" value="Lipase_3"/>
    <property type="match status" value="1"/>
</dbReference>
<dbReference type="InterPro" id="IPR002921">
    <property type="entry name" value="Fungal_lipase-type"/>
</dbReference>
<sequence>MDFSNNLIDNNYLANAVYDVDPIKKVSNKRPQVGKIIRGNSTKYKILDISRDGIYGPHHKYGATNGMQAMTVAPVDKKGKVDYGHITIAYAGTNTGDIKDILTDIENVINGSKDYVGLSVKQSQFTTADGYMKYIKNKYGQKVPNIKISVTGHSLGGSLALAVGGKHHLRTVAFNGPFLIQGHVKFYKINQSY</sequence>
<dbReference type="GO" id="GO:0006629">
    <property type="term" value="P:lipid metabolic process"/>
    <property type="evidence" value="ECO:0007669"/>
    <property type="project" value="InterPro"/>
</dbReference>
<dbReference type="EMBL" id="BFBY01000002">
    <property type="protein sequence ID" value="GBG04481.1"/>
    <property type="molecule type" value="Genomic_DNA"/>
</dbReference>
<evidence type="ECO:0000313" key="3">
    <source>
        <dbReference type="Proteomes" id="UP000257317"/>
    </source>
</evidence>
<comment type="caution">
    <text evidence="2">The sequence shown here is derived from an EMBL/GenBank/DDBJ whole genome shotgun (WGS) entry which is preliminary data.</text>
</comment>
<organism evidence="2 3">
    <name type="scientific">Lactobacillus rodentium</name>
    <dbReference type="NCBI Taxonomy" id="947835"/>
    <lineage>
        <taxon>Bacteria</taxon>
        <taxon>Bacillati</taxon>
        <taxon>Bacillota</taxon>
        <taxon>Bacilli</taxon>
        <taxon>Lactobacillales</taxon>
        <taxon>Lactobacillaceae</taxon>
        <taxon>Lactobacillus</taxon>
    </lineage>
</organism>